<accession>W6TZ62</accession>
<organism evidence="6 7">
    <name type="scientific">Echinococcus granulosus</name>
    <name type="common">Hydatid tapeworm</name>
    <dbReference type="NCBI Taxonomy" id="6210"/>
    <lineage>
        <taxon>Eukaryota</taxon>
        <taxon>Metazoa</taxon>
        <taxon>Spiralia</taxon>
        <taxon>Lophotrochozoa</taxon>
        <taxon>Platyhelminthes</taxon>
        <taxon>Cestoda</taxon>
        <taxon>Eucestoda</taxon>
        <taxon>Cyclophyllidea</taxon>
        <taxon>Taeniidae</taxon>
        <taxon>Echinococcus</taxon>
        <taxon>Echinococcus granulosus group</taxon>
    </lineage>
</organism>
<dbReference type="KEGG" id="egl:EGR_11062"/>
<dbReference type="PROSITE" id="PS50157">
    <property type="entry name" value="ZINC_FINGER_C2H2_2"/>
    <property type="match status" value="2"/>
</dbReference>
<dbReference type="EMBL" id="APAU02000354">
    <property type="protein sequence ID" value="EUB54080.1"/>
    <property type="molecule type" value="Genomic_DNA"/>
</dbReference>
<reference evidence="6 7" key="1">
    <citation type="journal article" date="2013" name="Nat. Genet.">
        <title>The genome of the hydatid tapeworm Echinococcus granulosus.</title>
        <authorList>
            <person name="Zheng H."/>
            <person name="Zhang W."/>
            <person name="Zhang L."/>
            <person name="Zhang Z."/>
            <person name="Li J."/>
            <person name="Lu G."/>
            <person name="Zhu Y."/>
            <person name="Wang Y."/>
            <person name="Huang Y."/>
            <person name="Liu J."/>
            <person name="Kang H."/>
            <person name="Chen J."/>
            <person name="Wang L."/>
            <person name="Chen A."/>
            <person name="Yu S."/>
            <person name="Gao Z."/>
            <person name="Jin L."/>
            <person name="Gu W."/>
            <person name="Wang Z."/>
            <person name="Zhao L."/>
            <person name="Shi B."/>
            <person name="Wen H."/>
            <person name="Lin R."/>
            <person name="Jones M.K."/>
            <person name="Brejova B."/>
            <person name="Vinar T."/>
            <person name="Zhao G."/>
            <person name="McManus D.P."/>
            <person name="Chen Z."/>
            <person name="Zhou Y."/>
            <person name="Wang S."/>
        </authorList>
    </citation>
    <scope>NUCLEOTIDE SEQUENCE [LARGE SCALE GENOMIC DNA]</scope>
</reference>
<protein>
    <submittedName>
        <fullName evidence="6">Gastrula zinc finger protein</fullName>
    </submittedName>
</protein>
<sequence length="209" mass="22622">MRVKERPFTCENRGESFMQRCNLNTHISAAHERREPFTCQMCSKAFSSRAGLNAQISTLHKSEFTNSSTIFPVDFWYERRCVNVDPFGVPATIATAVVADFAMAKDVVADPISVGTASPNVASNCKETETSAAYFIGQLVDIAGIDSDLLCNEYLAHGTGVGTASPNVASIYKEPKTSAAYFIGQLVDFAGIDSDLLCNEYLAHGTGQI</sequence>
<dbReference type="InterPro" id="IPR036236">
    <property type="entry name" value="Znf_C2H2_sf"/>
</dbReference>
<dbReference type="Gene3D" id="3.30.160.60">
    <property type="entry name" value="Classic Zinc Finger"/>
    <property type="match status" value="1"/>
</dbReference>
<dbReference type="AlphaFoldDB" id="W6TZ62"/>
<dbReference type="FunFam" id="3.30.160.60:FF:000446">
    <property type="entry name" value="Zinc finger protein"/>
    <property type="match status" value="1"/>
</dbReference>
<evidence type="ECO:0000259" key="5">
    <source>
        <dbReference type="PROSITE" id="PS50157"/>
    </source>
</evidence>
<dbReference type="STRING" id="6210.W6TZ62"/>
<comment type="caution">
    <text evidence="6">The sequence shown here is derived from an EMBL/GenBank/DDBJ whole genome shotgun (WGS) entry which is preliminary data.</text>
</comment>
<dbReference type="GO" id="GO:0008270">
    <property type="term" value="F:zinc ion binding"/>
    <property type="evidence" value="ECO:0007669"/>
    <property type="project" value="UniProtKB-KW"/>
</dbReference>
<keyword evidence="1" id="KW-0479">Metal-binding</keyword>
<keyword evidence="3" id="KW-0862">Zinc</keyword>
<dbReference type="OrthoDB" id="8918594at2759"/>
<feature type="domain" description="C2H2-type" evidence="5">
    <location>
        <begin position="37"/>
        <end position="65"/>
    </location>
</feature>
<dbReference type="RefSeq" id="XP_024345276.1">
    <property type="nucleotide sequence ID" value="XM_024500311.1"/>
</dbReference>
<evidence type="ECO:0000256" key="3">
    <source>
        <dbReference type="ARBA" id="ARBA00022833"/>
    </source>
</evidence>
<evidence type="ECO:0000313" key="6">
    <source>
        <dbReference type="EMBL" id="EUB54080.1"/>
    </source>
</evidence>
<dbReference type="SUPFAM" id="SSF57667">
    <property type="entry name" value="beta-beta-alpha zinc fingers"/>
    <property type="match status" value="1"/>
</dbReference>
<dbReference type="CTD" id="36346777"/>
<dbReference type="Proteomes" id="UP000019149">
    <property type="component" value="Unassembled WGS sequence"/>
</dbReference>
<evidence type="ECO:0000256" key="1">
    <source>
        <dbReference type="ARBA" id="ARBA00022723"/>
    </source>
</evidence>
<evidence type="ECO:0000313" key="7">
    <source>
        <dbReference type="Proteomes" id="UP000019149"/>
    </source>
</evidence>
<evidence type="ECO:0000256" key="2">
    <source>
        <dbReference type="ARBA" id="ARBA00022771"/>
    </source>
</evidence>
<proteinExistence type="predicted"/>
<evidence type="ECO:0000256" key="4">
    <source>
        <dbReference type="PROSITE-ProRule" id="PRU00042"/>
    </source>
</evidence>
<name>W6TZ62_ECHGR</name>
<keyword evidence="2 4" id="KW-0863">Zinc-finger</keyword>
<feature type="domain" description="C2H2-type" evidence="5">
    <location>
        <begin position="8"/>
        <end position="36"/>
    </location>
</feature>
<dbReference type="InterPro" id="IPR013087">
    <property type="entry name" value="Znf_C2H2_type"/>
</dbReference>
<gene>
    <name evidence="6" type="ORF">EGR_11062</name>
</gene>
<keyword evidence="7" id="KW-1185">Reference proteome</keyword>
<dbReference type="GeneID" id="36346777"/>